<organism evidence="2 3">
    <name type="scientific">Caerostris extrusa</name>
    <name type="common">Bark spider</name>
    <name type="synonym">Caerostris bankana</name>
    <dbReference type="NCBI Taxonomy" id="172846"/>
    <lineage>
        <taxon>Eukaryota</taxon>
        <taxon>Metazoa</taxon>
        <taxon>Ecdysozoa</taxon>
        <taxon>Arthropoda</taxon>
        <taxon>Chelicerata</taxon>
        <taxon>Arachnida</taxon>
        <taxon>Araneae</taxon>
        <taxon>Araneomorphae</taxon>
        <taxon>Entelegynae</taxon>
        <taxon>Araneoidea</taxon>
        <taxon>Araneidae</taxon>
        <taxon>Caerostris</taxon>
    </lineage>
</organism>
<dbReference type="AlphaFoldDB" id="A0AAV4MBX0"/>
<evidence type="ECO:0000313" key="2">
    <source>
        <dbReference type="EMBL" id="GIX69365.1"/>
    </source>
</evidence>
<dbReference type="EMBL" id="BPLR01019579">
    <property type="protein sequence ID" value="GIX69365.1"/>
    <property type="molecule type" value="Genomic_DNA"/>
</dbReference>
<sequence length="149" mass="16670">MRAPGAPDCARRLDIAFPFLGRKKKKHEFLGMDAKESKMDVLNEKADEDFRDILLNELYPKDDTRGLFVPSDTSGKDIPTYRVIAPALEMEDVGSNGKPYDANTENLKNGSAFLWRRNSVPGDFEESLCAPGARRGRTRDTASSFLGKR</sequence>
<keyword evidence="3" id="KW-1185">Reference proteome</keyword>
<feature type="region of interest" description="Disordered" evidence="1">
    <location>
        <begin position="126"/>
        <end position="149"/>
    </location>
</feature>
<protein>
    <submittedName>
        <fullName evidence="2">Uncharacterized protein</fullName>
    </submittedName>
</protein>
<evidence type="ECO:0000256" key="1">
    <source>
        <dbReference type="SAM" id="MobiDB-lite"/>
    </source>
</evidence>
<reference evidence="2 3" key="1">
    <citation type="submission" date="2021-06" db="EMBL/GenBank/DDBJ databases">
        <title>Caerostris extrusa draft genome.</title>
        <authorList>
            <person name="Kono N."/>
            <person name="Arakawa K."/>
        </authorList>
    </citation>
    <scope>NUCLEOTIDE SEQUENCE [LARGE SCALE GENOMIC DNA]</scope>
</reference>
<name>A0AAV4MBX0_CAEEX</name>
<evidence type="ECO:0000313" key="3">
    <source>
        <dbReference type="Proteomes" id="UP001054945"/>
    </source>
</evidence>
<accession>A0AAV4MBX0</accession>
<comment type="caution">
    <text evidence="2">The sequence shown here is derived from an EMBL/GenBank/DDBJ whole genome shotgun (WGS) entry which is preliminary data.</text>
</comment>
<proteinExistence type="predicted"/>
<dbReference type="Proteomes" id="UP001054945">
    <property type="component" value="Unassembled WGS sequence"/>
</dbReference>
<gene>
    <name evidence="2" type="ORF">CEXT_5441</name>
</gene>